<reference evidence="2 3" key="1">
    <citation type="submission" date="2019-02" db="EMBL/GenBank/DDBJ databases">
        <title>Deep-cultivation of Planctomycetes and their phenomic and genomic characterization uncovers novel biology.</title>
        <authorList>
            <person name="Wiegand S."/>
            <person name="Jogler M."/>
            <person name="Boedeker C."/>
            <person name="Pinto D."/>
            <person name="Vollmers J."/>
            <person name="Rivas-Marin E."/>
            <person name="Kohn T."/>
            <person name="Peeters S.H."/>
            <person name="Heuer A."/>
            <person name="Rast P."/>
            <person name="Oberbeckmann S."/>
            <person name="Bunk B."/>
            <person name="Jeske O."/>
            <person name="Meyerdierks A."/>
            <person name="Storesund J.E."/>
            <person name="Kallscheuer N."/>
            <person name="Luecker S."/>
            <person name="Lage O.M."/>
            <person name="Pohl T."/>
            <person name="Merkel B.J."/>
            <person name="Hornburger P."/>
            <person name="Mueller R.-W."/>
            <person name="Bruemmer F."/>
            <person name="Labrenz M."/>
            <person name="Spormann A.M."/>
            <person name="Op Den Camp H."/>
            <person name="Overmann J."/>
            <person name="Amann R."/>
            <person name="Jetten M.S.M."/>
            <person name="Mascher T."/>
            <person name="Medema M.H."/>
            <person name="Devos D.P."/>
            <person name="Kaster A.-K."/>
            <person name="Ovreas L."/>
            <person name="Rohde M."/>
            <person name="Galperin M.Y."/>
            <person name="Jogler C."/>
        </authorList>
    </citation>
    <scope>NUCLEOTIDE SEQUENCE [LARGE SCALE GENOMIC DNA]</scope>
    <source>
        <strain evidence="2 3">Pla111</strain>
    </source>
</reference>
<evidence type="ECO:0000256" key="1">
    <source>
        <dbReference type="SAM" id="MobiDB-lite"/>
    </source>
</evidence>
<comment type="caution">
    <text evidence="2">The sequence shown here is derived from an EMBL/GenBank/DDBJ whole genome shotgun (WGS) entry which is preliminary data.</text>
</comment>
<dbReference type="EMBL" id="SJPH01000003">
    <property type="protein sequence ID" value="TWT46422.1"/>
    <property type="molecule type" value="Genomic_DNA"/>
</dbReference>
<evidence type="ECO:0000313" key="3">
    <source>
        <dbReference type="Proteomes" id="UP000318995"/>
    </source>
</evidence>
<organism evidence="2 3">
    <name type="scientific">Botrimarina hoheduenensis</name>
    <dbReference type="NCBI Taxonomy" id="2528000"/>
    <lineage>
        <taxon>Bacteria</taxon>
        <taxon>Pseudomonadati</taxon>
        <taxon>Planctomycetota</taxon>
        <taxon>Planctomycetia</taxon>
        <taxon>Pirellulales</taxon>
        <taxon>Lacipirellulaceae</taxon>
        <taxon>Botrimarina</taxon>
    </lineage>
</organism>
<accession>A0A5C5W9W9</accession>
<gene>
    <name evidence="2" type="ORF">Pla111_15180</name>
</gene>
<sequence length="371" mass="40587">MASKASRAGKTPPRQPSTASVPLAVRPQGVIGDRYRLEGTYERLRRALLAVPADGRLDRPLSYWVLPTDRTLPLALLDRPVRELLADELAVLMRTPGVGQKKILGLFDLLRRALKAHDPHAPFGLPGALSTATRHATQDAAGTKDRLAEVSEAAWSLWTESVRRGGMHDCVLGRVAPCLQSLPSVIWQKPLGDYATRTLAEVRQMKTHGEKRVQAILEVFLAVHEALSTAVLDEHLEVVVQPRFVPAVNRWLVLANKSPRLVGAEDLQRRVIAPLLEQVAHDLGQEVAQVAAERLATGSRASSVKQQAARLSVTRARIYQLLEECAAMAAVRWPEGRWLLAPLAEGLAPSATIAHESLVGVQALFFPEECV</sequence>
<dbReference type="AlphaFoldDB" id="A0A5C5W9W9"/>
<proteinExistence type="predicted"/>
<protein>
    <submittedName>
        <fullName evidence="2">Uncharacterized protein</fullName>
    </submittedName>
</protein>
<feature type="region of interest" description="Disordered" evidence="1">
    <location>
        <begin position="1"/>
        <end position="23"/>
    </location>
</feature>
<name>A0A5C5W9W9_9BACT</name>
<keyword evidence="3" id="KW-1185">Reference proteome</keyword>
<dbReference type="Proteomes" id="UP000318995">
    <property type="component" value="Unassembled WGS sequence"/>
</dbReference>
<dbReference type="RefSeq" id="WP_146572925.1">
    <property type="nucleotide sequence ID" value="NZ_SJPH01000003.1"/>
</dbReference>
<evidence type="ECO:0000313" key="2">
    <source>
        <dbReference type="EMBL" id="TWT46422.1"/>
    </source>
</evidence>
<dbReference type="OrthoDB" id="290212at2"/>